<dbReference type="InterPro" id="IPR013126">
    <property type="entry name" value="Hsp_70_fam"/>
</dbReference>
<evidence type="ECO:0000313" key="6">
    <source>
        <dbReference type="EMBL" id="ETO35864.1"/>
    </source>
</evidence>
<evidence type="ECO:0000256" key="4">
    <source>
        <dbReference type="RuleBase" id="RU003322"/>
    </source>
</evidence>
<dbReference type="SUPFAM" id="SSF53067">
    <property type="entry name" value="Actin-like ATPase domain"/>
    <property type="match status" value="2"/>
</dbReference>
<dbReference type="CDD" id="cd24028">
    <property type="entry name" value="ASKHA_NBD_HSP70_HSPA1-like"/>
    <property type="match status" value="1"/>
</dbReference>
<keyword evidence="6" id="KW-0346">Stress response</keyword>
<dbReference type="OMA" id="CNPIMTR"/>
<dbReference type="Gene3D" id="3.90.640.10">
    <property type="entry name" value="Actin, Chain A, domain 4"/>
    <property type="match status" value="1"/>
</dbReference>
<dbReference type="PROSITE" id="PS00329">
    <property type="entry name" value="HSP70_2"/>
    <property type="match status" value="1"/>
</dbReference>
<dbReference type="Gene3D" id="3.30.420.40">
    <property type="match status" value="2"/>
</dbReference>
<dbReference type="Proteomes" id="UP000023152">
    <property type="component" value="Unassembled WGS sequence"/>
</dbReference>
<keyword evidence="2 4" id="KW-0547">Nucleotide-binding</keyword>
<dbReference type="FunFam" id="3.30.420.40:FF:000545">
    <property type="entry name" value="Endoplasmic reticulum chaperone BiP"/>
    <property type="match status" value="1"/>
</dbReference>
<feature type="non-terminal residue" evidence="6">
    <location>
        <position position="666"/>
    </location>
</feature>
<dbReference type="SUPFAM" id="SSF100920">
    <property type="entry name" value="Heat shock protein 70kD (HSP70), peptide-binding domain"/>
    <property type="match status" value="1"/>
</dbReference>
<proteinExistence type="inferred from homology"/>
<organism evidence="6 7">
    <name type="scientific">Reticulomyxa filosa</name>
    <dbReference type="NCBI Taxonomy" id="46433"/>
    <lineage>
        <taxon>Eukaryota</taxon>
        <taxon>Sar</taxon>
        <taxon>Rhizaria</taxon>
        <taxon>Retaria</taxon>
        <taxon>Foraminifera</taxon>
        <taxon>Monothalamids</taxon>
        <taxon>Reticulomyxidae</taxon>
        <taxon>Reticulomyxa</taxon>
    </lineage>
</organism>
<reference evidence="6 7" key="1">
    <citation type="journal article" date="2013" name="Curr. Biol.">
        <title>The Genome of the Foraminiferan Reticulomyxa filosa.</title>
        <authorList>
            <person name="Glockner G."/>
            <person name="Hulsmann N."/>
            <person name="Schleicher M."/>
            <person name="Noegel A.A."/>
            <person name="Eichinger L."/>
            <person name="Gallinger C."/>
            <person name="Pawlowski J."/>
            <person name="Sierra R."/>
            <person name="Euteneuer U."/>
            <person name="Pillet L."/>
            <person name="Moustafa A."/>
            <person name="Platzer M."/>
            <person name="Groth M."/>
            <person name="Szafranski K."/>
            <person name="Schliwa M."/>
        </authorList>
    </citation>
    <scope>NUCLEOTIDE SEQUENCE [LARGE SCALE GENOMIC DNA]</scope>
</reference>
<keyword evidence="3 4" id="KW-0067">ATP-binding</keyword>
<dbReference type="Gene3D" id="3.30.30.30">
    <property type="match status" value="1"/>
</dbReference>
<dbReference type="GO" id="GO:0140662">
    <property type="term" value="F:ATP-dependent protein folding chaperone"/>
    <property type="evidence" value="ECO:0007669"/>
    <property type="project" value="InterPro"/>
</dbReference>
<dbReference type="PRINTS" id="PR00301">
    <property type="entry name" value="HEATSHOCK70"/>
</dbReference>
<evidence type="ECO:0000313" key="7">
    <source>
        <dbReference type="Proteomes" id="UP000023152"/>
    </source>
</evidence>
<accession>X6PCT8</accession>
<comment type="caution">
    <text evidence="6">The sequence shown here is derived from an EMBL/GenBank/DDBJ whole genome shotgun (WGS) entry which is preliminary data.</text>
</comment>
<dbReference type="PANTHER" id="PTHR19375">
    <property type="entry name" value="HEAT SHOCK PROTEIN 70KDA"/>
    <property type="match status" value="1"/>
</dbReference>
<dbReference type="Pfam" id="PF00012">
    <property type="entry name" value="HSP70"/>
    <property type="match status" value="1"/>
</dbReference>
<evidence type="ECO:0000256" key="1">
    <source>
        <dbReference type="ARBA" id="ARBA00007381"/>
    </source>
</evidence>
<dbReference type="PROSITE" id="PS01036">
    <property type="entry name" value="HSP70_3"/>
    <property type="match status" value="1"/>
</dbReference>
<dbReference type="OrthoDB" id="2401965at2759"/>
<evidence type="ECO:0000256" key="3">
    <source>
        <dbReference type="ARBA" id="ARBA00022840"/>
    </source>
</evidence>
<dbReference type="GO" id="GO:0005524">
    <property type="term" value="F:ATP binding"/>
    <property type="evidence" value="ECO:0007669"/>
    <property type="project" value="UniProtKB-KW"/>
</dbReference>
<dbReference type="Gene3D" id="2.60.34.10">
    <property type="entry name" value="Substrate Binding Domain Of DNAk, Chain A, domain 1"/>
    <property type="match status" value="1"/>
</dbReference>
<dbReference type="FunFam" id="3.90.640.10:FF:000002">
    <property type="entry name" value="Heat shock 70 kDa"/>
    <property type="match status" value="1"/>
</dbReference>
<dbReference type="FunFam" id="2.60.34.10:FF:000012">
    <property type="entry name" value="Heat shock 70 kDa protein"/>
    <property type="match status" value="1"/>
</dbReference>
<sequence length="666" mass="75639">MKFLPFKVVKEAQNRPAIEVSYKGETKRFSAEEVSSMILQYLKKISELYLGCPVSNAVMTVPAYFNTSQRQAMIEAARIAGLKVLRLVNDSTAAAMAYGLNQGKSGSTKEQKVLVLNLGGGTCDVSLLSIDEEVVEVKAIAGDVHLGGQDLTHALISFFADEFKKKHKLDITQNKRAMARLQVQCEHAKRMLSSATRASVEVDSLYQGIDFVSSITRDKFEDLCMHYFRLLLQDGAVSKSDIDDIILVGGSTRIPKVRQLIKEYFNGKELCTTIHPDEAVAFGAAIQAAILNGEQMNGANDVVLLDVAPLSLGIETAGGVMTKLITRNQSIPCKTTHMFTTYADNQSGLLIQVYEGNRQLTKDNHLLAKFGLTEISPAPKGVPRIEVTFDLDANSVLFVSAKDKNRESNTKRVQINQQIGRPDGEDVTRMVKEADKYRCAIIPIDQQSAQSNEQEAKQTTEETDEYKSDHAKEIPSKNLVKYKYYILFVFLIHYNLNEQKIKKDLNVKFVFALFCLCLIHQIFLKQQNKIYDRKFKTMPNEQFGVWLLSECKWKDEITKDDIDHIYFSIDFYLDFFTAYVLIDEKKELIKMKELTFKELFCQIYNCLESDKFQKIYKENLKLQLVNMENNIIESDEAVMKEFESNEPIFRIVCVPFQQLIIIGKTK</sequence>
<dbReference type="InterPro" id="IPR043129">
    <property type="entry name" value="ATPase_NBD"/>
</dbReference>
<keyword evidence="7" id="KW-1185">Reference proteome</keyword>
<protein>
    <submittedName>
        <fullName evidence="6">Heat shock protein 70</fullName>
    </submittedName>
</protein>
<feature type="compositionally biased region" description="Basic and acidic residues" evidence="5">
    <location>
        <begin position="454"/>
        <end position="468"/>
    </location>
</feature>
<dbReference type="InterPro" id="IPR018181">
    <property type="entry name" value="Heat_shock_70_CS"/>
</dbReference>
<feature type="region of interest" description="Disordered" evidence="5">
    <location>
        <begin position="448"/>
        <end position="468"/>
    </location>
</feature>
<comment type="similarity">
    <text evidence="1 4">Belongs to the heat shock protein 70 family.</text>
</comment>
<evidence type="ECO:0000256" key="5">
    <source>
        <dbReference type="SAM" id="MobiDB-lite"/>
    </source>
</evidence>
<dbReference type="InterPro" id="IPR029047">
    <property type="entry name" value="HSP70_peptide-bd_sf"/>
</dbReference>
<dbReference type="EMBL" id="ASPP01001205">
    <property type="protein sequence ID" value="ETO35864.1"/>
    <property type="molecule type" value="Genomic_DNA"/>
</dbReference>
<evidence type="ECO:0000256" key="2">
    <source>
        <dbReference type="ARBA" id="ARBA00022741"/>
    </source>
</evidence>
<gene>
    <name evidence="6" type="ORF">RFI_01198</name>
</gene>
<name>X6PCT8_RETFI</name>
<dbReference type="AlphaFoldDB" id="X6PCT8"/>